<dbReference type="SUPFAM" id="SSF53590">
    <property type="entry name" value="Nucleoside hydrolase"/>
    <property type="match status" value="1"/>
</dbReference>
<dbReference type="GO" id="GO:0008477">
    <property type="term" value="F:purine nucleosidase activity"/>
    <property type="evidence" value="ECO:0007669"/>
    <property type="project" value="TreeGrafter"/>
</dbReference>
<dbReference type="Pfam" id="PF01156">
    <property type="entry name" value="IU_nuc_hydro"/>
    <property type="match status" value="1"/>
</dbReference>
<feature type="domain" description="Inosine/uridine-preferring nucleoside hydrolase" evidence="3">
    <location>
        <begin position="6"/>
        <end position="291"/>
    </location>
</feature>
<dbReference type="InterPro" id="IPR036452">
    <property type="entry name" value="Ribo_hydro-like"/>
</dbReference>
<dbReference type="InterPro" id="IPR023186">
    <property type="entry name" value="IUNH"/>
</dbReference>
<keyword evidence="5" id="KW-1185">Reference proteome</keyword>
<evidence type="ECO:0000259" key="3">
    <source>
        <dbReference type="Pfam" id="PF01156"/>
    </source>
</evidence>
<proteinExistence type="predicted"/>
<dbReference type="GO" id="GO:0006152">
    <property type="term" value="P:purine nucleoside catabolic process"/>
    <property type="evidence" value="ECO:0007669"/>
    <property type="project" value="TreeGrafter"/>
</dbReference>
<evidence type="ECO:0000313" key="4">
    <source>
        <dbReference type="EMBL" id="OWK38707.1"/>
    </source>
</evidence>
<dbReference type="EMBL" id="NIDE01000014">
    <property type="protein sequence ID" value="OWK38707.1"/>
    <property type="molecule type" value="Genomic_DNA"/>
</dbReference>
<dbReference type="OrthoDB" id="9797882at2"/>
<keyword evidence="2" id="KW-0326">Glycosidase</keyword>
<organism evidence="4 5">
    <name type="scientific">Fimbriiglobus ruber</name>
    <dbReference type="NCBI Taxonomy" id="1908690"/>
    <lineage>
        <taxon>Bacteria</taxon>
        <taxon>Pseudomonadati</taxon>
        <taxon>Planctomycetota</taxon>
        <taxon>Planctomycetia</taxon>
        <taxon>Gemmatales</taxon>
        <taxon>Gemmataceae</taxon>
        <taxon>Fimbriiglobus</taxon>
    </lineage>
</organism>
<name>A0A225DRF0_9BACT</name>
<dbReference type="GO" id="GO:0005829">
    <property type="term" value="C:cytosol"/>
    <property type="evidence" value="ECO:0007669"/>
    <property type="project" value="TreeGrafter"/>
</dbReference>
<reference evidence="5" key="1">
    <citation type="submission" date="2017-06" db="EMBL/GenBank/DDBJ databases">
        <title>Genome analysis of Fimbriiglobus ruber SP5, the first member of the order Planctomycetales with confirmed chitinolytic capability.</title>
        <authorList>
            <person name="Ravin N.V."/>
            <person name="Rakitin A.L."/>
            <person name="Ivanova A.A."/>
            <person name="Beletsky A.V."/>
            <person name="Kulichevskaya I.S."/>
            <person name="Mardanov A.V."/>
            <person name="Dedysh S.N."/>
        </authorList>
    </citation>
    <scope>NUCLEOTIDE SEQUENCE [LARGE SCALE GENOMIC DNA]</scope>
    <source>
        <strain evidence="5">SP5</strain>
    </source>
</reference>
<dbReference type="AlphaFoldDB" id="A0A225DRF0"/>
<dbReference type="RefSeq" id="WP_088258436.1">
    <property type="nucleotide sequence ID" value="NZ_NIDE01000014.1"/>
</dbReference>
<dbReference type="InterPro" id="IPR001910">
    <property type="entry name" value="Inosine/uridine_hydrolase_dom"/>
</dbReference>
<accession>A0A225DRF0</accession>
<gene>
    <name evidence="4" type="ORF">FRUB_07827</name>
</gene>
<evidence type="ECO:0000313" key="5">
    <source>
        <dbReference type="Proteomes" id="UP000214646"/>
    </source>
</evidence>
<keyword evidence="1 4" id="KW-0378">Hydrolase</keyword>
<evidence type="ECO:0000256" key="1">
    <source>
        <dbReference type="ARBA" id="ARBA00022801"/>
    </source>
</evidence>
<comment type="caution">
    <text evidence="4">The sequence shown here is derived from an EMBL/GenBank/DDBJ whole genome shotgun (WGS) entry which is preliminary data.</text>
</comment>
<dbReference type="PANTHER" id="PTHR12304">
    <property type="entry name" value="INOSINE-URIDINE PREFERRING NUCLEOSIDE HYDROLASE"/>
    <property type="match status" value="1"/>
</dbReference>
<evidence type="ECO:0000256" key="2">
    <source>
        <dbReference type="ARBA" id="ARBA00023295"/>
    </source>
</evidence>
<dbReference type="Proteomes" id="UP000214646">
    <property type="component" value="Unassembled WGS sequence"/>
</dbReference>
<dbReference type="Gene3D" id="3.90.245.10">
    <property type="entry name" value="Ribonucleoside hydrolase-like"/>
    <property type="match status" value="1"/>
</dbReference>
<protein>
    <submittedName>
        <fullName evidence="4">Inosine-uridine preferring nucleoside hydrolase</fullName>
    </submittedName>
</protein>
<sequence>MPRKVVIVADPGIDTAFAIALALHDPNLDVIGLIPCAGNVSAAQAAANVQVLIDQLDPPKWPRTAAALPVEYEANGTALHGADGLGGINFPVSSRHQQIPADKVLAELIRENPREVALICLGPVTTVARAFDRDPELPGLLDRLVLIGGAWKEPGNAGPVSEFHFYLDPESTRRAVRSGAHPLIIPLDVTRRLILSPSELLDSPNPESKTCQFLRKIVPFGIRASSHLYGIEGFHLKDVLGIAAVALPGAITAEDRVVDIETKGDLTRGMMVVDARRSATSRPNALIGVEAAVGEIRQYINRILTDAP</sequence>
<dbReference type="PANTHER" id="PTHR12304:SF4">
    <property type="entry name" value="URIDINE NUCLEOSIDASE"/>
    <property type="match status" value="1"/>
</dbReference>